<dbReference type="RefSeq" id="WP_209469516.1">
    <property type="nucleotide sequence ID" value="NZ_BMWJ01000002.1"/>
</dbReference>
<dbReference type="SUPFAM" id="SSF50494">
    <property type="entry name" value="Trypsin-like serine proteases"/>
    <property type="match status" value="1"/>
</dbReference>
<accession>A0ABS4V388</accession>
<dbReference type="EMBL" id="JAGINS010000001">
    <property type="protein sequence ID" value="MBP2358380.1"/>
    <property type="molecule type" value="Genomic_DNA"/>
</dbReference>
<dbReference type="InterPro" id="IPR027417">
    <property type="entry name" value="P-loop_NTPase"/>
</dbReference>
<dbReference type="Gene3D" id="1.25.10.10">
    <property type="entry name" value="Leucine-rich Repeat Variant"/>
    <property type="match status" value="1"/>
</dbReference>
<evidence type="ECO:0008006" key="4">
    <source>
        <dbReference type="Google" id="ProtNLM"/>
    </source>
</evidence>
<comment type="caution">
    <text evidence="2">The sequence shown here is derived from an EMBL/GenBank/DDBJ whole genome shotgun (WGS) entry which is preliminary data.</text>
</comment>
<name>A0ABS4V388_9ACTN</name>
<organism evidence="2 3">
    <name type="scientific">Streptomyces clavifer</name>
    <dbReference type="NCBI Taxonomy" id="68188"/>
    <lineage>
        <taxon>Bacteria</taxon>
        <taxon>Bacillati</taxon>
        <taxon>Actinomycetota</taxon>
        <taxon>Actinomycetes</taxon>
        <taxon>Kitasatosporales</taxon>
        <taxon>Streptomycetaceae</taxon>
        <taxon>Streptomyces</taxon>
    </lineage>
</organism>
<protein>
    <recommendedName>
        <fullName evidence="4">NACHT domain-containing protein</fullName>
    </recommendedName>
</protein>
<reference evidence="2 3" key="1">
    <citation type="submission" date="2021-03" db="EMBL/GenBank/DDBJ databases">
        <title>Sequencing the genomes of 1000 actinobacteria strains.</title>
        <authorList>
            <person name="Klenk H.-P."/>
        </authorList>
    </citation>
    <scope>NUCLEOTIDE SEQUENCE [LARGE SCALE GENOMIC DNA]</scope>
    <source>
        <strain evidence="2 3">DSM 40843</strain>
    </source>
</reference>
<dbReference type="InterPro" id="IPR011989">
    <property type="entry name" value="ARM-like"/>
</dbReference>
<evidence type="ECO:0000313" key="2">
    <source>
        <dbReference type="EMBL" id="MBP2358380.1"/>
    </source>
</evidence>
<dbReference type="InterPro" id="IPR004155">
    <property type="entry name" value="PBS_lyase_HEAT"/>
</dbReference>
<keyword evidence="3" id="KW-1185">Reference proteome</keyword>
<evidence type="ECO:0000313" key="3">
    <source>
        <dbReference type="Proteomes" id="UP001519311"/>
    </source>
</evidence>
<dbReference type="SUPFAM" id="SSF48371">
    <property type="entry name" value="ARM repeat"/>
    <property type="match status" value="1"/>
</dbReference>
<proteinExistence type="predicted"/>
<dbReference type="SUPFAM" id="SSF52540">
    <property type="entry name" value="P-loop containing nucleoside triphosphate hydrolases"/>
    <property type="match status" value="1"/>
</dbReference>
<dbReference type="InterPro" id="IPR009003">
    <property type="entry name" value="Peptidase_S1_PA"/>
</dbReference>
<evidence type="ECO:0000256" key="1">
    <source>
        <dbReference type="SAM" id="MobiDB-lite"/>
    </source>
</evidence>
<feature type="region of interest" description="Disordered" evidence="1">
    <location>
        <begin position="245"/>
        <end position="276"/>
    </location>
</feature>
<gene>
    <name evidence="2" type="ORF">JOF59_000780</name>
</gene>
<dbReference type="Proteomes" id="UP001519311">
    <property type="component" value="Unassembled WGS sequence"/>
</dbReference>
<dbReference type="SMART" id="SM00567">
    <property type="entry name" value="EZ_HEAT"/>
    <property type="match status" value="6"/>
</dbReference>
<sequence length="1244" mass="133814">MPLTAQRVAEVFDPRARVVGSGWFITPQLVLTVWHAVEGSAREGEPAPGVPPPRRPLSQATLAELARDRAGCRVRALADARAGRPFLDAVTVWWRPDCDVALLLVTGDLPHPAPPAGWAPTYWSEPDSADPVDVMAVGFPAHDVVAARRESRQFTGVVHPLSGVRSGQWVVTTGALARPTPGSGWAGMSGAALFAGDRLVGLVTADASGGSASVAELRAVPARAFADDPELKAWIRWAGGAGTWEYGRPERPEPGGTSPPQTPQSRQPRGGAASWTSPPALLVATAAAAGAALPLGPAPAAAVAGVGTVASSVRAWRLRRRRPLLPPLLLAAAPPADVTHDRGGLTYRVAEPGDLARVYTRQYLDATADRDRDRDTEAPSGPVRVTGRTVTVERLLTDPAVRHVVVTGQPGVGKSSLLEYVEATAWRWWCAATRTEAPETAPFGPLLPLRIAARELVGSDSVAAAVRPGARALLEAGPPVPGAQVLLLVDALDEVTRPEDWRQVMEILLTTAREGANGPGMECRLLLSTRGLHDSTWRSLASVGGVEFRLQPFSDEQLHRFVMAHQTGGAERLADPRVHERASARAAEFLAYVRGNGMLDLVRLPLLAHLAVGQYFDPGGEPHLRGRRVDLYAHAVAEFLGRFPQRQGPYEPLLRDRVEESLGRLRDRYARDAPGHAAVTTALRGFLGEVADTHLLHGTPITRAAAELLTGPEDDDPYTGRTVAALLDATGLVIDVRTAYPRFLHRTFAEYLAADRLRDRYGTDPAAWGDALADPGTRVAALFAFDRHPAALQGELTRRLSADPRRVEQAAWLLAEGMCDDESRDRILEMLWQHPDERDSGADPVVHDWQQTHTALAHLPGQRRRLHAMAADPDAVPVDRVSAAAALAGNDPRGTELLRGFVHDASFPLRLRIGAAWHLARVDRQAGAETLARFADDTTSRYCAQAAARLADHDTHAGTTRLRALVANPYCPHLARAEAAVALRDHDRAAGTDWLRRIAADGGFFADCRVFAADSLGAVPDVDFPERTEAALLLERIARDERVDAGYRVEAAHRLARYETPTGVALLRDFAGGVVRGRYSGDAAMLLAQHDRAEGVRALGVIARAPGQDPRHRLRAASELAHYEPSEGEALLTALAGEPDWDDGPRLRAAVLLARCDRQAGVSLLRARIAASAGDARVAAARALAEVDREEGLRALRELVDSPDAGRSEKVHAANAVGDFDPELKQAMLRRLGVDIRPGGWFSV</sequence>
<feature type="compositionally biased region" description="Low complexity" evidence="1">
    <location>
        <begin position="256"/>
        <end position="271"/>
    </location>
</feature>
<dbReference type="InterPro" id="IPR016024">
    <property type="entry name" value="ARM-type_fold"/>
</dbReference>